<evidence type="ECO:0000256" key="1">
    <source>
        <dbReference type="SAM" id="Coils"/>
    </source>
</evidence>
<comment type="caution">
    <text evidence="3">The sequence shown here is derived from an EMBL/GenBank/DDBJ whole genome shotgun (WGS) entry which is preliminary data.</text>
</comment>
<feature type="coiled-coil region" evidence="1">
    <location>
        <begin position="190"/>
        <end position="217"/>
    </location>
</feature>
<keyword evidence="1" id="KW-0175">Coiled coil</keyword>
<reference evidence="3 4" key="1">
    <citation type="submission" date="2024-07" db="EMBL/GenBank/DDBJ databases">
        <title>Section-level genome sequencing and comparative genomics of Aspergillus sections Usti and Cavernicolus.</title>
        <authorList>
            <consortium name="Lawrence Berkeley National Laboratory"/>
            <person name="Nybo J.L."/>
            <person name="Vesth T.C."/>
            <person name="Theobald S."/>
            <person name="Frisvad J.C."/>
            <person name="Larsen T.O."/>
            <person name="Kjaerboelling I."/>
            <person name="Rothschild-Mancinelli K."/>
            <person name="Lyhne E.K."/>
            <person name="Kogle M.E."/>
            <person name="Barry K."/>
            <person name="Clum A."/>
            <person name="Na H."/>
            <person name="Ledsgaard L."/>
            <person name="Lin J."/>
            <person name="Lipzen A."/>
            <person name="Kuo A."/>
            <person name="Riley R."/>
            <person name="Mondo S."/>
            <person name="Labutti K."/>
            <person name="Haridas S."/>
            <person name="Pangalinan J."/>
            <person name="Salamov A.A."/>
            <person name="Simmons B.A."/>
            <person name="Magnuson J.K."/>
            <person name="Chen J."/>
            <person name="Drula E."/>
            <person name="Henrissat B."/>
            <person name="Wiebenga A."/>
            <person name="Lubbers R.J."/>
            <person name="Gomes A.C."/>
            <person name="Makela M.R."/>
            <person name="Stajich J."/>
            <person name="Grigoriev I.V."/>
            <person name="Mortensen U.H."/>
            <person name="De Vries R.P."/>
            <person name="Baker S.E."/>
            <person name="Andersen M.R."/>
        </authorList>
    </citation>
    <scope>NUCLEOTIDE SEQUENCE [LARGE SCALE GENOMIC DNA]</scope>
    <source>
        <strain evidence="3 4">CBS 209.92</strain>
    </source>
</reference>
<organism evidence="3 4">
    <name type="scientific">Aspergillus keveii</name>
    <dbReference type="NCBI Taxonomy" id="714993"/>
    <lineage>
        <taxon>Eukaryota</taxon>
        <taxon>Fungi</taxon>
        <taxon>Dikarya</taxon>
        <taxon>Ascomycota</taxon>
        <taxon>Pezizomycotina</taxon>
        <taxon>Eurotiomycetes</taxon>
        <taxon>Eurotiomycetidae</taxon>
        <taxon>Eurotiales</taxon>
        <taxon>Aspergillaceae</taxon>
        <taxon>Aspergillus</taxon>
        <taxon>Aspergillus subgen. Nidulantes</taxon>
    </lineage>
</organism>
<gene>
    <name evidence="3" type="ORF">BJX66DRAFT_32065</name>
</gene>
<dbReference type="Proteomes" id="UP001610563">
    <property type="component" value="Unassembled WGS sequence"/>
</dbReference>
<accession>A0ABR4FTP5</accession>
<feature type="compositionally biased region" description="Polar residues" evidence="2">
    <location>
        <begin position="134"/>
        <end position="159"/>
    </location>
</feature>
<feature type="region of interest" description="Disordered" evidence="2">
    <location>
        <begin position="1"/>
        <end position="159"/>
    </location>
</feature>
<keyword evidence="4" id="KW-1185">Reference proteome</keyword>
<evidence type="ECO:0000313" key="3">
    <source>
        <dbReference type="EMBL" id="KAL2786372.1"/>
    </source>
</evidence>
<proteinExistence type="predicted"/>
<feature type="compositionally biased region" description="Basic and acidic residues" evidence="2">
    <location>
        <begin position="121"/>
        <end position="132"/>
    </location>
</feature>
<feature type="compositionally biased region" description="Basic and acidic residues" evidence="2">
    <location>
        <begin position="16"/>
        <end position="26"/>
    </location>
</feature>
<evidence type="ECO:0000256" key="2">
    <source>
        <dbReference type="SAM" id="MobiDB-lite"/>
    </source>
</evidence>
<name>A0ABR4FTP5_9EURO</name>
<sequence length="245" mass="27720">MDVFSLFSVPDKKRRRSEDDGNTKPEHRIKRRPIMLNTVDLDSDEGNSSPEDGTILYSDQREPLQASDRIPSSETGRSAYERQQNIPTQLTTLPTKSTQPAAGLPAKSPCPASTPPVATESENRSRLTEEAMTRFQSQKSNARNPDQVDTSTSPDYNIPSPLTNELALEIKITEVCQRLSDLFEAAFTQQKNLREQMDDLRRSQETLEELITKQKKRTEDLRALVEEKVAGMPIPRRSLAELRHN</sequence>
<evidence type="ECO:0000313" key="4">
    <source>
        <dbReference type="Proteomes" id="UP001610563"/>
    </source>
</evidence>
<dbReference type="EMBL" id="JBFTWV010000119">
    <property type="protein sequence ID" value="KAL2786372.1"/>
    <property type="molecule type" value="Genomic_DNA"/>
</dbReference>
<feature type="compositionally biased region" description="Polar residues" evidence="2">
    <location>
        <begin position="70"/>
        <end position="100"/>
    </location>
</feature>
<protein>
    <submittedName>
        <fullName evidence="3">Uncharacterized protein</fullName>
    </submittedName>
</protein>